<comment type="similarity">
    <text evidence="2">Belongs to the peptidase C13 family.</text>
</comment>
<accession>A0ABD6EH92</accession>
<evidence type="ECO:0000256" key="1">
    <source>
        <dbReference type="ARBA" id="ARBA00000810"/>
    </source>
</evidence>
<dbReference type="AlphaFoldDB" id="A0ABD6EH92"/>
<keyword evidence="11" id="KW-1185">Reference proteome</keyword>
<evidence type="ECO:0000256" key="3">
    <source>
        <dbReference type="ARBA" id="ARBA00012628"/>
    </source>
</evidence>
<keyword evidence="5" id="KW-0732">Signal</keyword>
<dbReference type="InterPro" id="IPR048501">
    <property type="entry name" value="Legum_prodom"/>
</dbReference>
<evidence type="ECO:0000256" key="4">
    <source>
        <dbReference type="ARBA" id="ARBA00022670"/>
    </source>
</evidence>
<feature type="domain" description="Legumain prodomain" evidence="9">
    <location>
        <begin position="300"/>
        <end position="393"/>
    </location>
</feature>
<keyword evidence="6" id="KW-0378">Hydrolase</keyword>
<evidence type="ECO:0000256" key="8">
    <source>
        <dbReference type="PIRSR" id="PIRSR019663-1"/>
    </source>
</evidence>
<comment type="catalytic activity">
    <reaction evidence="1">
        <text>Hydrolysis of proteins and small molecule substrates at -Asn-|-Xaa- bonds.</text>
        <dbReference type="EC" id="3.4.22.34"/>
    </reaction>
</comment>
<dbReference type="InterPro" id="IPR046427">
    <property type="entry name" value="Legumain_prodom_sf"/>
</dbReference>
<sequence length="403" mass="45867">MDIVQADACHAYHLLRDHGVPESRIIVMMYDDIAYNEDNPYPGKLFNVPHGKDVYAGVKIDYKGPEVNPENFLAILRGEKHKVKGGNGRVIESGPNDHIFVYFTDHGSSGLILFPSGSLTVKQLHGALVHMHQHKRYGQLVFYLEACESGSMFEKNLPPNMQVYAVTAANGNESSWGCFCENDMKLPCLGDLFSVNWILDSEVENLRSETLRKQYDIVKIKTNRSHVQRFGNISISDEHVSEFQGRKKSDKERYRKFGDRHSFGALWPSRDIYLLELKRQLSRIRFGDPHASAAAILEAKIAKIEEKRRYLRHFLHNFVETLVPDSGMANHIFQYHPSAISNLECHDKVVRAFNVHCFNLNTNPFVLNHIYILTNLCEHGIGESIIVNHILGKCSEIGLDGIH</sequence>
<dbReference type="GO" id="GO:0006508">
    <property type="term" value="P:proteolysis"/>
    <property type="evidence" value="ECO:0007669"/>
    <property type="project" value="UniProtKB-KW"/>
</dbReference>
<dbReference type="GO" id="GO:0004197">
    <property type="term" value="F:cysteine-type endopeptidase activity"/>
    <property type="evidence" value="ECO:0007669"/>
    <property type="project" value="UniProtKB-EC"/>
</dbReference>
<name>A0ABD6EH92_9BILA</name>
<keyword evidence="4" id="KW-0645">Protease</keyword>
<organism evidence="10 11">
    <name type="scientific">Gnathostoma spinigerum</name>
    <dbReference type="NCBI Taxonomy" id="75299"/>
    <lineage>
        <taxon>Eukaryota</taxon>
        <taxon>Metazoa</taxon>
        <taxon>Ecdysozoa</taxon>
        <taxon>Nematoda</taxon>
        <taxon>Chromadorea</taxon>
        <taxon>Rhabditida</taxon>
        <taxon>Spirurina</taxon>
        <taxon>Gnathostomatomorpha</taxon>
        <taxon>Gnathostomatoidea</taxon>
        <taxon>Gnathostomatidae</taxon>
        <taxon>Gnathostoma</taxon>
    </lineage>
</organism>
<comment type="caution">
    <text evidence="10">The sequence shown here is derived from an EMBL/GenBank/DDBJ whole genome shotgun (WGS) entry which is preliminary data.</text>
</comment>
<dbReference type="EMBL" id="JBGFUD010004096">
    <property type="protein sequence ID" value="MFH4979355.1"/>
    <property type="molecule type" value="Genomic_DNA"/>
</dbReference>
<dbReference type="PANTHER" id="PTHR12000">
    <property type="entry name" value="HEMOGLOBINASE FAMILY MEMBER"/>
    <property type="match status" value="1"/>
</dbReference>
<evidence type="ECO:0000256" key="6">
    <source>
        <dbReference type="ARBA" id="ARBA00022801"/>
    </source>
</evidence>
<dbReference type="PIRSF" id="PIRSF019663">
    <property type="entry name" value="Legumain"/>
    <property type="match status" value="1"/>
</dbReference>
<dbReference type="Proteomes" id="UP001608902">
    <property type="component" value="Unassembled WGS sequence"/>
</dbReference>
<feature type="active site" evidence="8">
    <location>
        <position position="106"/>
    </location>
</feature>
<evidence type="ECO:0000313" key="11">
    <source>
        <dbReference type="Proteomes" id="UP001608902"/>
    </source>
</evidence>
<evidence type="ECO:0000313" key="10">
    <source>
        <dbReference type="EMBL" id="MFH4979355.1"/>
    </source>
</evidence>
<protein>
    <recommendedName>
        <fullName evidence="3">legumain</fullName>
        <ecNumber evidence="3">3.4.22.34</ecNumber>
    </recommendedName>
</protein>
<reference evidence="10 11" key="1">
    <citation type="submission" date="2024-08" db="EMBL/GenBank/DDBJ databases">
        <title>Gnathostoma spinigerum genome.</title>
        <authorList>
            <person name="Gonzalez-Bertolin B."/>
            <person name="Monzon S."/>
            <person name="Zaballos A."/>
            <person name="Jimenez P."/>
            <person name="Dekumyoy P."/>
            <person name="Varona S."/>
            <person name="Cuesta I."/>
            <person name="Sumanam S."/>
            <person name="Adisakwattana P."/>
            <person name="Gasser R.B."/>
            <person name="Hernandez-Gonzalez A."/>
            <person name="Young N.D."/>
            <person name="Perteguer M.J."/>
        </authorList>
    </citation>
    <scope>NUCLEOTIDE SEQUENCE [LARGE SCALE GENOMIC DNA]</scope>
    <source>
        <strain evidence="10">AL3</strain>
        <tissue evidence="10">Liver</tissue>
    </source>
</reference>
<evidence type="ECO:0000256" key="7">
    <source>
        <dbReference type="ARBA" id="ARBA00022807"/>
    </source>
</evidence>
<evidence type="ECO:0000256" key="2">
    <source>
        <dbReference type="ARBA" id="ARBA00009941"/>
    </source>
</evidence>
<dbReference type="Gene3D" id="1.10.132.130">
    <property type="match status" value="1"/>
</dbReference>
<dbReference type="PANTHER" id="PTHR12000:SF42">
    <property type="entry name" value="LEGUMAIN"/>
    <property type="match status" value="1"/>
</dbReference>
<evidence type="ECO:0000259" key="9">
    <source>
        <dbReference type="Pfam" id="PF20985"/>
    </source>
</evidence>
<dbReference type="EC" id="3.4.22.34" evidence="3"/>
<dbReference type="FunFam" id="3.40.50.1460:FF:000006">
    <property type="entry name" value="Legumain"/>
    <property type="match status" value="1"/>
</dbReference>
<gene>
    <name evidence="10" type="ORF">AB6A40_006064</name>
</gene>
<proteinExistence type="inferred from homology"/>
<dbReference type="PRINTS" id="PR00776">
    <property type="entry name" value="HEMOGLOBNASE"/>
</dbReference>
<dbReference type="InterPro" id="IPR001096">
    <property type="entry name" value="Peptidase_C13"/>
</dbReference>
<feature type="active site" description="Nucleophile" evidence="8">
    <location>
        <position position="147"/>
    </location>
</feature>
<dbReference type="Gene3D" id="3.40.50.1460">
    <property type="match status" value="1"/>
</dbReference>
<evidence type="ECO:0000256" key="5">
    <source>
        <dbReference type="ARBA" id="ARBA00022729"/>
    </source>
</evidence>
<dbReference type="CDD" id="cd21115">
    <property type="entry name" value="legumain_C"/>
    <property type="match status" value="1"/>
</dbReference>
<dbReference type="Pfam" id="PF01650">
    <property type="entry name" value="Peptidase_C13"/>
    <property type="match status" value="1"/>
</dbReference>
<dbReference type="Pfam" id="PF20985">
    <property type="entry name" value="Legum_prodom"/>
    <property type="match status" value="1"/>
</dbReference>
<keyword evidence="7" id="KW-0788">Thiol protease</keyword>